<protein>
    <submittedName>
        <fullName evidence="3">M20/M25/M40 family metallo-hydrolase</fullName>
    </submittedName>
</protein>
<gene>
    <name evidence="3" type="ORF">ACFOOT_04435</name>
</gene>
<dbReference type="PANTHER" id="PTHR12147">
    <property type="entry name" value="METALLOPEPTIDASE M28 FAMILY MEMBER"/>
    <property type="match status" value="1"/>
</dbReference>
<evidence type="ECO:0000256" key="1">
    <source>
        <dbReference type="SAM" id="SignalP"/>
    </source>
</evidence>
<feature type="chain" id="PRO_5047224481" evidence="1">
    <location>
        <begin position="20"/>
        <end position="443"/>
    </location>
</feature>
<dbReference type="EMBL" id="JBHRYE010000007">
    <property type="protein sequence ID" value="MFC3670663.1"/>
    <property type="molecule type" value="Genomic_DNA"/>
</dbReference>
<dbReference type="PANTHER" id="PTHR12147:SF26">
    <property type="entry name" value="PEPTIDASE M28 DOMAIN-CONTAINING PROTEIN"/>
    <property type="match status" value="1"/>
</dbReference>
<name>A0ABV7V349_9SPHN</name>
<accession>A0ABV7V349</accession>
<dbReference type="Pfam" id="PF04389">
    <property type="entry name" value="Peptidase_M28"/>
    <property type="match status" value="1"/>
</dbReference>
<keyword evidence="4" id="KW-1185">Reference proteome</keyword>
<proteinExistence type="predicted"/>
<organism evidence="3 4">
    <name type="scientific">Novosphingobium pokkalii</name>
    <dbReference type="NCBI Taxonomy" id="1770194"/>
    <lineage>
        <taxon>Bacteria</taxon>
        <taxon>Pseudomonadati</taxon>
        <taxon>Pseudomonadota</taxon>
        <taxon>Alphaproteobacteria</taxon>
        <taxon>Sphingomonadales</taxon>
        <taxon>Sphingomonadaceae</taxon>
        <taxon>Novosphingobium</taxon>
    </lineage>
</organism>
<dbReference type="RefSeq" id="WP_191323040.1">
    <property type="nucleotide sequence ID" value="NZ_BMZP01000003.1"/>
</dbReference>
<feature type="domain" description="Peptidase M28" evidence="2">
    <location>
        <begin position="98"/>
        <end position="297"/>
    </location>
</feature>
<reference evidence="4" key="1">
    <citation type="journal article" date="2019" name="Int. J. Syst. Evol. Microbiol.">
        <title>The Global Catalogue of Microorganisms (GCM) 10K type strain sequencing project: providing services to taxonomists for standard genome sequencing and annotation.</title>
        <authorList>
            <consortium name="The Broad Institute Genomics Platform"/>
            <consortium name="The Broad Institute Genome Sequencing Center for Infectious Disease"/>
            <person name="Wu L."/>
            <person name="Ma J."/>
        </authorList>
    </citation>
    <scope>NUCLEOTIDE SEQUENCE [LARGE SCALE GENOMIC DNA]</scope>
    <source>
        <strain evidence="4">KCTC 42224</strain>
    </source>
</reference>
<dbReference type="Gene3D" id="3.40.630.10">
    <property type="entry name" value="Zn peptidases"/>
    <property type="match status" value="1"/>
</dbReference>
<feature type="signal peptide" evidence="1">
    <location>
        <begin position="1"/>
        <end position="19"/>
    </location>
</feature>
<dbReference type="InterPro" id="IPR045175">
    <property type="entry name" value="M28_fam"/>
</dbReference>
<dbReference type="SUPFAM" id="SSF53187">
    <property type="entry name" value="Zn-dependent exopeptidases"/>
    <property type="match status" value="1"/>
</dbReference>
<keyword evidence="1" id="KW-0732">Signal</keyword>
<evidence type="ECO:0000313" key="4">
    <source>
        <dbReference type="Proteomes" id="UP001595683"/>
    </source>
</evidence>
<sequence length="443" mass="46676">MTRAFLALSLLALALPLHAQEVSPQRLKADVETLVGFGTRHTMSSPTDPKRGIGAARAWAKAQFAASSAACGQCLSIATPETTVTGERLPSPTKIVDVVAIQRGSERPNEVVIVAGHIDSRVSDVMNATADAPGANDDGSGTALVLEAARVLSRQKFPTTIVYAVLSGEEQGLYGGKLLADYAKAQGWTVKAMFNNDIVGNSRGSDGLVDDTHVRVFSEGPRGDGDAALARAQRAIGGENDSPSRNLSRWLAGLTNPAQTGPGQTGLAVRQVWRADRMGRGGDHLPFEALGYPAVRFSVAVENYDRQHQDLRTEQGRAYGDTIDAMDFAYLAKVTRLNVAGLAALARAPMPPVATVKAAVQTFTEVSWKPVPGAARYAVWQRRTDAPGWPAKPVRVTTQTQVTLPGVRGDDWFFGVSAIAADGSASPVASAVPGGGFGPQAQN</sequence>
<dbReference type="Proteomes" id="UP001595683">
    <property type="component" value="Unassembled WGS sequence"/>
</dbReference>
<comment type="caution">
    <text evidence="3">The sequence shown here is derived from an EMBL/GenBank/DDBJ whole genome shotgun (WGS) entry which is preliminary data.</text>
</comment>
<evidence type="ECO:0000313" key="3">
    <source>
        <dbReference type="EMBL" id="MFC3670663.1"/>
    </source>
</evidence>
<evidence type="ECO:0000259" key="2">
    <source>
        <dbReference type="Pfam" id="PF04389"/>
    </source>
</evidence>
<dbReference type="InterPro" id="IPR007484">
    <property type="entry name" value="Peptidase_M28"/>
</dbReference>